<dbReference type="Gene3D" id="3.40.50.850">
    <property type="entry name" value="Isochorismatase-like"/>
    <property type="match status" value="1"/>
</dbReference>
<dbReference type="CDD" id="cd00431">
    <property type="entry name" value="cysteine_hydrolases"/>
    <property type="match status" value="1"/>
</dbReference>
<dbReference type="GO" id="GO:0016787">
    <property type="term" value="F:hydrolase activity"/>
    <property type="evidence" value="ECO:0007669"/>
    <property type="project" value="UniProtKB-KW"/>
</dbReference>
<proteinExistence type="predicted"/>
<reference evidence="3" key="1">
    <citation type="journal article" date="2014" name="Front. Microbiol.">
        <title>High frequency of phylogenetically diverse reductive dehalogenase-homologous genes in deep subseafloor sedimentary metagenomes.</title>
        <authorList>
            <person name="Kawai M."/>
            <person name="Futagami T."/>
            <person name="Toyoda A."/>
            <person name="Takaki Y."/>
            <person name="Nishi S."/>
            <person name="Hori S."/>
            <person name="Arai W."/>
            <person name="Tsubouchi T."/>
            <person name="Morono Y."/>
            <person name="Uchiyama I."/>
            <person name="Ito T."/>
            <person name="Fujiyama A."/>
            <person name="Inagaki F."/>
            <person name="Takami H."/>
        </authorList>
    </citation>
    <scope>NUCLEOTIDE SEQUENCE</scope>
    <source>
        <strain evidence="3">Expedition CK06-06</strain>
    </source>
</reference>
<name>X1M9J0_9ZZZZ</name>
<dbReference type="InterPro" id="IPR036380">
    <property type="entry name" value="Isochorismatase-like_sf"/>
</dbReference>
<organism evidence="3">
    <name type="scientific">marine sediment metagenome</name>
    <dbReference type="NCBI Taxonomy" id="412755"/>
    <lineage>
        <taxon>unclassified sequences</taxon>
        <taxon>metagenomes</taxon>
        <taxon>ecological metagenomes</taxon>
    </lineage>
</organism>
<dbReference type="Pfam" id="PF00857">
    <property type="entry name" value="Isochorismatase"/>
    <property type="match status" value="1"/>
</dbReference>
<protein>
    <recommendedName>
        <fullName evidence="2">Isochorismatase-like domain-containing protein</fullName>
    </recommendedName>
</protein>
<sequence length="205" mass="22981">MEKIDPKTTALVIIDPQNDFLSENSVVWDLVGDLVVKNRVVDKLKALVAKAKEAGVAVVYSPHYYDKEYKAWHNINFIDRVMFERKMFNRGTWGADWHPELKPDDDIIVAAPHKNLSGFHTSDVDIQLRKRGINTILLAGMSANLCVESHLRDAEEKGYEVIVINDATAAAGEDAYKAALTNYGFIAHESITAEEALKRLEVTIN</sequence>
<gene>
    <name evidence="3" type="ORF">S06H3_28374</name>
</gene>
<dbReference type="InterPro" id="IPR050272">
    <property type="entry name" value="Isochorismatase-like_hydrls"/>
</dbReference>
<dbReference type="InterPro" id="IPR000868">
    <property type="entry name" value="Isochorismatase-like_dom"/>
</dbReference>
<comment type="caution">
    <text evidence="3">The sequence shown here is derived from an EMBL/GenBank/DDBJ whole genome shotgun (WGS) entry which is preliminary data.</text>
</comment>
<keyword evidence="1" id="KW-0378">Hydrolase</keyword>
<evidence type="ECO:0000313" key="3">
    <source>
        <dbReference type="EMBL" id="GAI28307.1"/>
    </source>
</evidence>
<dbReference type="PANTHER" id="PTHR43540">
    <property type="entry name" value="PEROXYUREIDOACRYLATE/UREIDOACRYLATE AMIDOHYDROLASE-RELATED"/>
    <property type="match status" value="1"/>
</dbReference>
<dbReference type="EMBL" id="BARV01016550">
    <property type="protein sequence ID" value="GAI28307.1"/>
    <property type="molecule type" value="Genomic_DNA"/>
</dbReference>
<dbReference type="SUPFAM" id="SSF52499">
    <property type="entry name" value="Isochorismatase-like hydrolases"/>
    <property type="match status" value="1"/>
</dbReference>
<evidence type="ECO:0000256" key="1">
    <source>
        <dbReference type="ARBA" id="ARBA00022801"/>
    </source>
</evidence>
<feature type="domain" description="Isochorismatase-like" evidence="2">
    <location>
        <begin position="9"/>
        <end position="183"/>
    </location>
</feature>
<accession>X1M9J0</accession>
<evidence type="ECO:0000259" key="2">
    <source>
        <dbReference type="Pfam" id="PF00857"/>
    </source>
</evidence>
<dbReference type="PANTHER" id="PTHR43540:SF16">
    <property type="entry name" value="ISOCHORISMATASE-LIKE DOMAIN-CONTAINING PROTEIN"/>
    <property type="match status" value="1"/>
</dbReference>
<dbReference type="AlphaFoldDB" id="X1M9J0"/>